<sequence length="172" mass="17117">MPSLCSPPPGGGGTTEGAMGQFGEVADPDDGRVDAITPSGGLSEESAPHEKGGGICGLPGGSPPGEAPTDGHDTAYPITRMGLSKPVQPAHSGPGHSSNTSATDPVNDEEGTRGASNDSTSEESMPETSAQPPALHSVSLSEMFTALVEELAETPHSKPVQACTRAIGGTAC</sequence>
<dbReference type="EMBL" id="SHOA02000013">
    <property type="protein sequence ID" value="TDH65907.1"/>
    <property type="molecule type" value="Genomic_DNA"/>
</dbReference>
<dbReference type="Proteomes" id="UP000294530">
    <property type="component" value="Unassembled WGS sequence"/>
</dbReference>
<gene>
    <name evidence="2" type="ORF">CCR75_001332</name>
</gene>
<accession>A0A976FFH1</accession>
<evidence type="ECO:0000313" key="3">
    <source>
        <dbReference type="Proteomes" id="UP000294530"/>
    </source>
</evidence>
<evidence type="ECO:0000256" key="1">
    <source>
        <dbReference type="SAM" id="MobiDB-lite"/>
    </source>
</evidence>
<feature type="compositionally biased region" description="Polar residues" evidence="1">
    <location>
        <begin position="95"/>
        <end position="104"/>
    </location>
</feature>
<name>A0A976FFH1_BRELC</name>
<comment type="caution">
    <text evidence="2">The sequence shown here is derived from an EMBL/GenBank/DDBJ whole genome shotgun (WGS) entry which is preliminary data.</text>
</comment>
<keyword evidence="3" id="KW-1185">Reference proteome</keyword>
<dbReference type="AlphaFoldDB" id="A0A976FFH1"/>
<feature type="compositionally biased region" description="Pro residues" evidence="1">
    <location>
        <begin position="1"/>
        <end position="10"/>
    </location>
</feature>
<dbReference type="KEGG" id="blac:94345107"/>
<proteinExistence type="predicted"/>
<organism evidence="2 3">
    <name type="scientific">Bremia lactucae</name>
    <name type="common">Lettuce downy mildew</name>
    <dbReference type="NCBI Taxonomy" id="4779"/>
    <lineage>
        <taxon>Eukaryota</taxon>
        <taxon>Sar</taxon>
        <taxon>Stramenopiles</taxon>
        <taxon>Oomycota</taxon>
        <taxon>Peronosporomycetes</taxon>
        <taxon>Peronosporales</taxon>
        <taxon>Peronosporaceae</taxon>
        <taxon>Bremia</taxon>
    </lineage>
</organism>
<dbReference type="RefSeq" id="XP_067815406.1">
    <property type="nucleotide sequence ID" value="XM_067959436.1"/>
</dbReference>
<dbReference type="GeneID" id="94345107"/>
<feature type="region of interest" description="Disordered" evidence="1">
    <location>
        <begin position="1"/>
        <end position="138"/>
    </location>
</feature>
<evidence type="ECO:0000313" key="2">
    <source>
        <dbReference type="EMBL" id="TDH65907.1"/>
    </source>
</evidence>
<reference evidence="2 3" key="1">
    <citation type="journal article" date="2021" name="Genome Biol.">
        <title>AFLAP: assembly-free linkage analysis pipeline using k-mers from genome sequencing data.</title>
        <authorList>
            <person name="Fletcher K."/>
            <person name="Zhang L."/>
            <person name="Gil J."/>
            <person name="Han R."/>
            <person name="Cavanaugh K."/>
            <person name="Michelmore R."/>
        </authorList>
    </citation>
    <scope>NUCLEOTIDE SEQUENCE [LARGE SCALE GENOMIC DNA]</scope>
    <source>
        <strain evidence="2 3">SF5</strain>
    </source>
</reference>
<protein>
    <submittedName>
        <fullName evidence="2">Uncharacterized protein</fullName>
    </submittedName>
</protein>